<evidence type="ECO:0000256" key="4">
    <source>
        <dbReference type="ARBA" id="ARBA00022912"/>
    </source>
</evidence>
<evidence type="ECO:0000256" key="3">
    <source>
        <dbReference type="ARBA" id="ARBA00022801"/>
    </source>
</evidence>
<reference evidence="8" key="1">
    <citation type="submission" date="2019-11" db="EMBL/GenBank/DDBJ databases">
        <title>Isolation and characterization of a novel species in the genus Sulfuriferula.</title>
        <authorList>
            <person name="Mochizuki J."/>
            <person name="Kojima H."/>
            <person name="Fukui M."/>
        </authorList>
    </citation>
    <scope>NUCLEOTIDE SEQUENCE [LARGE SCALE GENOMIC DNA]</scope>
    <source>
        <strain evidence="8">SGTM</strain>
    </source>
</reference>
<evidence type="ECO:0000256" key="2">
    <source>
        <dbReference type="ARBA" id="ARBA00013064"/>
    </source>
</evidence>
<dbReference type="PANTHER" id="PTHR11717:SF7">
    <property type="entry name" value="LOW MOLECULAR WEIGHT PHOSPHOTYROSINE PROTEIN PHOSPHATASE"/>
    <property type="match status" value="1"/>
</dbReference>
<keyword evidence="4" id="KW-0904">Protein phosphatase</keyword>
<protein>
    <recommendedName>
        <fullName evidence="2">protein-tyrosine-phosphatase</fullName>
        <ecNumber evidence="2">3.1.3.48</ecNumber>
    </recommendedName>
</protein>
<dbReference type="Proteomes" id="UP000463939">
    <property type="component" value="Chromosome"/>
</dbReference>
<dbReference type="Pfam" id="PF01451">
    <property type="entry name" value="LMWPc"/>
    <property type="match status" value="1"/>
</dbReference>
<dbReference type="InterPro" id="IPR017867">
    <property type="entry name" value="Tyr_phospatase_low_mol_wt"/>
</dbReference>
<dbReference type="PANTHER" id="PTHR11717">
    <property type="entry name" value="LOW MOLECULAR WEIGHT PROTEIN TYROSINE PHOSPHATASE"/>
    <property type="match status" value="1"/>
</dbReference>
<dbReference type="GO" id="GO:0004725">
    <property type="term" value="F:protein tyrosine phosphatase activity"/>
    <property type="evidence" value="ECO:0007669"/>
    <property type="project" value="UniProtKB-EC"/>
</dbReference>
<evidence type="ECO:0000256" key="5">
    <source>
        <dbReference type="PIRSR" id="PIRSR617867-1"/>
    </source>
</evidence>
<feature type="active site" description="Proton donor" evidence="5">
    <location>
        <position position="106"/>
    </location>
</feature>
<evidence type="ECO:0000313" key="8">
    <source>
        <dbReference type="Proteomes" id="UP000463939"/>
    </source>
</evidence>
<evidence type="ECO:0000256" key="1">
    <source>
        <dbReference type="ARBA" id="ARBA00011063"/>
    </source>
</evidence>
<name>A0A809RNA8_9PROT</name>
<sequence>MAEGVFTRKARAVGAELIIDSAGTHDYHIGEPPDQRAQHTMRQAGYDIASLRGRQVCQSDFEKFDYILAMDEANLQNLQKLAGEHANKVQLYLNYSNQFFGMSVPDPYYGGNQGFAQVLAMVEDAADGLLQKIKP</sequence>
<feature type="domain" description="Phosphotyrosine protein phosphatase I" evidence="6">
    <location>
        <begin position="1"/>
        <end position="132"/>
    </location>
</feature>
<dbReference type="InterPro" id="IPR050438">
    <property type="entry name" value="LMW_PTPase"/>
</dbReference>
<dbReference type="EMBL" id="AP021881">
    <property type="protein sequence ID" value="BBP00291.1"/>
    <property type="molecule type" value="Genomic_DNA"/>
</dbReference>
<accession>A0A809RNA8</accession>
<dbReference type="EC" id="3.1.3.48" evidence="2"/>
<keyword evidence="3" id="KW-0378">Hydrolase</keyword>
<dbReference type="SMART" id="SM00226">
    <property type="entry name" value="LMWPc"/>
    <property type="match status" value="1"/>
</dbReference>
<dbReference type="KEGG" id="sniv:SFSGTM_09990"/>
<dbReference type="AlphaFoldDB" id="A0A809RNA8"/>
<dbReference type="Gene3D" id="3.40.50.2300">
    <property type="match status" value="1"/>
</dbReference>
<dbReference type="CDD" id="cd16343">
    <property type="entry name" value="LMWPTP"/>
    <property type="match status" value="1"/>
</dbReference>
<dbReference type="InterPro" id="IPR023485">
    <property type="entry name" value="Ptyr_pPase"/>
</dbReference>
<dbReference type="InterPro" id="IPR036196">
    <property type="entry name" value="Ptyr_pPase_sf"/>
</dbReference>
<dbReference type="PRINTS" id="PR00719">
    <property type="entry name" value="LMWPTPASE"/>
</dbReference>
<dbReference type="SUPFAM" id="SSF52788">
    <property type="entry name" value="Phosphotyrosine protein phosphatases I"/>
    <property type="match status" value="1"/>
</dbReference>
<keyword evidence="8" id="KW-1185">Reference proteome</keyword>
<organism evidence="7 8">
    <name type="scientific">Sulfuriferula nivalis</name>
    <dbReference type="NCBI Taxonomy" id="2675298"/>
    <lineage>
        <taxon>Bacteria</taxon>
        <taxon>Pseudomonadati</taxon>
        <taxon>Pseudomonadota</taxon>
        <taxon>Betaproteobacteria</taxon>
        <taxon>Nitrosomonadales</taxon>
        <taxon>Sulfuricellaceae</taxon>
        <taxon>Sulfuriferula</taxon>
    </lineage>
</organism>
<comment type="similarity">
    <text evidence="1">Belongs to the low molecular weight phosphotyrosine protein phosphatase family.</text>
</comment>
<evidence type="ECO:0000259" key="6">
    <source>
        <dbReference type="SMART" id="SM00226"/>
    </source>
</evidence>
<proteinExistence type="inferred from homology"/>
<evidence type="ECO:0000313" key="7">
    <source>
        <dbReference type="EMBL" id="BBP00291.1"/>
    </source>
</evidence>
<gene>
    <name evidence="7" type="ORF">SFSGTM_09990</name>
</gene>